<evidence type="ECO:0000256" key="3">
    <source>
        <dbReference type="ARBA" id="ARBA00022692"/>
    </source>
</evidence>
<dbReference type="InterPro" id="IPR002797">
    <property type="entry name" value="Polysacc_synth"/>
</dbReference>
<dbReference type="Proteomes" id="UP000240717">
    <property type="component" value="Unassembled WGS sequence"/>
</dbReference>
<proteinExistence type="predicted"/>
<name>A0A2T4PZW3_STAWA</name>
<evidence type="ECO:0000256" key="5">
    <source>
        <dbReference type="ARBA" id="ARBA00023136"/>
    </source>
</evidence>
<dbReference type="CDD" id="cd13124">
    <property type="entry name" value="MATE_SpoVB_like"/>
    <property type="match status" value="1"/>
</dbReference>
<feature type="transmembrane region" description="Helical" evidence="6">
    <location>
        <begin position="311"/>
        <end position="329"/>
    </location>
</feature>
<reference evidence="7 8" key="1">
    <citation type="journal article" date="2016" name="Front. Microbiol.">
        <title>Comprehensive Phylogenetic Analysis of Bovine Non-aureus Staphylococci Species Based on Whole-Genome Sequencing.</title>
        <authorList>
            <person name="Naushad S."/>
            <person name="Barkema H.W."/>
            <person name="Luby C."/>
            <person name="Condas L.A."/>
            <person name="Nobrega D.B."/>
            <person name="Carson D.A."/>
            <person name="De Buck J."/>
        </authorList>
    </citation>
    <scope>NUCLEOTIDE SEQUENCE [LARGE SCALE GENOMIC DNA]</scope>
    <source>
        <strain evidence="7 8">SNUC 2993</strain>
    </source>
</reference>
<dbReference type="AlphaFoldDB" id="A0A2T4PZW3"/>
<feature type="transmembrane region" description="Helical" evidence="6">
    <location>
        <begin position="431"/>
        <end position="453"/>
    </location>
</feature>
<dbReference type="InterPro" id="IPR024923">
    <property type="entry name" value="PG_synth_SpoVB"/>
</dbReference>
<evidence type="ECO:0000313" key="7">
    <source>
        <dbReference type="EMBL" id="PTI50682.1"/>
    </source>
</evidence>
<dbReference type="STRING" id="1194526.A284_10830"/>
<dbReference type="Pfam" id="PF01943">
    <property type="entry name" value="Polysacc_synt"/>
    <property type="match status" value="1"/>
</dbReference>
<feature type="transmembrane region" description="Helical" evidence="6">
    <location>
        <begin position="373"/>
        <end position="393"/>
    </location>
</feature>
<feature type="transmembrane region" description="Helical" evidence="6">
    <location>
        <begin position="7"/>
        <end position="27"/>
    </location>
</feature>
<comment type="subcellular location">
    <subcellularLocation>
        <location evidence="1">Cell membrane</location>
        <topology evidence="1">Multi-pass membrane protein</topology>
    </subcellularLocation>
</comment>
<dbReference type="RefSeq" id="WP_107533005.1">
    <property type="nucleotide sequence ID" value="NZ_PZEV01000024.1"/>
</dbReference>
<accession>A0A2T4PZW3</accession>
<organism evidence="7 8">
    <name type="scientific">Staphylococcus warneri</name>
    <dbReference type="NCBI Taxonomy" id="1292"/>
    <lineage>
        <taxon>Bacteria</taxon>
        <taxon>Bacillati</taxon>
        <taxon>Bacillota</taxon>
        <taxon>Bacilli</taxon>
        <taxon>Bacillales</taxon>
        <taxon>Staphylococcaceae</taxon>
        <taxon>Staphylococcus</taxon>
    </lineage>
</organism>
<feature type="transmembrane region" description="Helical" evidence="6">
    <location>
        <begin position="47"/>
        <end position="69"/>
    </location>
</feature>
<sequence>MKHKSAFNGVVILTIALIIVKVLSAIYRVPYQNILGDEGLYAYQQVYPIVALGLILSMNAIPSAVTQNLGMDHRSEYYSKVLLIIQSVGLGICLIVFGCAGIISRLMGDGHLAPMIRMASFSFVFVGVLGVLRGYFQSRQDMNVPAISQVIEQLIRVGFIMVAIFLFLTQQWTIYQAGSLSIIASSIGFLGSTLYLVSKRPFKLKWNAKVAKIQWTQLLIAILIFALSQLIVILWQVADSFTVIRTLKMTGLPFESAIKQKGVYDRGASFIQMGLIVTTTFSFVLIPLLTEAIQNKQSIQMNRYANASLKITILISSAAGIGLINVLPLMNKVFFKTDSETVTLCVYMLTVIGVSLIMMDIALLQVLNQIKPIVIGFIVGLLSKAIFNIVFIYQLHILGASISTVLSLIIFASILHHAVLKSYHFNQMSKFIIKLVGGLFIMSVIVQLMMTILPSSGRLIGLISLLISAIVGVSVFMIYVGIFNVLSYRELKFLPLGDKLYHFKKGSRS</sequence>
<feature type="transmembrane region" description="Helical" evidence="6">
    <location>
        <begin position="270"/>
        <end position="290"/>
    </location>
</feature>
<feature type="transmembrane region" description="Helical" evidence="6">
    <location>
        <begin position="218"/>
        <end position="238"/>
    </location>
</feature>
<evidence type="ECO:0000256" key="4">
    <source>
        <dbReference type="ARBA" id="ARBA00022989"/>
    </source>
</evidence>
<feature type="transmembrane region" description="Helical" evidence="6">
    <location>
        <begin position="341"/>
        <end position="361"/>
    </location>
</feature>
<evidence type="ECO:0000256" key="2">
    <source>
        <dbReference type="ARBA" id="ARBA00022475"/>
    </source>
</evidence>
<comment type="caution">
    <text evidence="7">The sequence shown here is derived from an EMBL/GenBank/DDBJ whole genome shotgun (WGS) entry which is preliminary data.</text>
</comment>
<keyword evidence="2" id="KW-1003">Cell membrane</keyword>
<feature type="transmembrane region" description="Helical" evidence="6">
    <location>
        <begin position="157"/>
        <end position="174"/>
    </location>
</feature>
<evidence type="ECO:0000256" key="1">
    <source>
        <dbReference type="ARBA" id="ARBA00004651"/>
    </source>
</evidence>
<dbReference type="PANTHER" id="PTHR30250:SF29">
    <property type="entry name" value="POLYSACCHARIDE BIOSYNTHESIS PROTEIN C-TERMINAL DOMAIN-CONTAINING PROTEIN"/>
    <property type="match status" value="1"/>
</dbReference>
<dbReference type="InterPro" id="IPR050833">
    <property type="entry name" value="Poly_Biosynth_Transport"/>
</dbReference>
<protein>
    <submittedName>
        <fullName evidence="7">Polysaccharide biosynthesis protein</fullName>
    </submittedName>
</protein>
<feature type="transmembrane region" description="Helical" evidence="6">
    <location>
        <begin position="180"/>
        <end position="197"/>
    </location>
</feature>
<evidence type="ECO:0000313" key="8">
    <source>
        <dbReference type="Proteomes" id="UP000240717"/>
    </source>
</evidence>
<keyword evidence="3 6" id="KW-0812">Transmembrane</keyword>
<keyword evidence="4 6" id="KW-1133">Transmembrane helix</keyword>
<feature type="transmembrane region" description="Helical" evidence="6">
    <location>
        <begin position="459"/>
        <end position="486"/>
    </location>
</feature>
<evidence type="ECO:0000256" key="6">
    <source>
        <dbReference type="SAM" id="Phobius"/>
    </source>
</evidence>
<feature type="transmembrane region" description="Helical" evidence="6">
    <location>
        <begin position="399"/>
        <end position="419"/>
    </location>
</feature>
<keyword evidence="5 6" id="KW-0472">Membrane</keyword>
<dbReference type="EMBL" id="PZEV01000024">
    <property type="protein sequence ID" value="PTI50682.1"/>
    <property type="molecule type" value="Genomic_DNA"/>
</dbReference>
<gene>
    <name evidence="7" type="ORF">BU085_07930</name>
</gene>
<feature type="transmembrane region" description="Helical" evidence="6">
    <location>
        <begin position="81"/>
        <end position="103"/>
    </location>
</feature>
<dbReference type="PANTHER" id="PTHR30250">
    <property type="entry name" value="PST FAMILY PREDICTED COLANIC ACID TRANSPORTER"/>
    <property type="match status" value="1"/>
</dbReference>
<dbReference type="GO" id="GO:0005886">
    <property type="term" value="C:plasma membrane"/>
    <property type="evidence" value="ECO:0007669"/>
    <property type="project" value="UniProtKB-SubCell"/>
</dbReference>
<feature type="transmembrane region" description="Helical" evidence="6">
    <location>
        <begin position="115"/>
        <end position="136"/>
    </location>
</feature>